<evidence type="ECO:0000256" key="7">
    <source>
        <dbReference type="ARBA" id="ARBA00022970"/>
    </source>
</evidence>
<dbReference type="AlphaFoldDB" id="A0A2S5GQ35"/>
<dbReference type="PANTHER" id="PTHR43166">
    <property type="entry name" value="AMINO ACID IMPORT ATP-BINDING PROTEIN"/>
    <property type="match status" value="1"/>
</dbReference>
<evidence type="ECO:0000256" key="3">
    <source>
        <dbReference type="ARBA" id="ARBA00022448"/>
    </source>
</evidence>
<gene>
    <name evidence="10" type="primary">ehuA</name>
    <name evidence="10" type="ORF">C4E15_17935</name>
</gene>
<comment type="caution">
    <text evidence="10">The sequence shown here is derived from an EMBL/GenBank/DDBJ whole genome shotgun (WGS) entry which is preliminary data.</text>
</comment>
<dbReference type="OrthoDB" id="9802264at2"/>
<dbReference type="InterPro" id="IPR017871">
    <property type="entry name" value="ABC_transporter-like_CS"/>
</dbReference>
<dbReference type="GO" id="GO:0005524">
    <property type="term" value="F:ATP binding"/>
    <property type="evidence" value="ECO:0007669"/>
    <property type="project" value="UniProtKB-KW"/>
</dbReference>
<keyword evidence="5" id="KW-0547">Nucleotide-binding</keyword>
<keyword evidence="3" id="KW-0813">Transport</keyword>
<dbReference type="NCBIfam" id="TIGR03005">
    <property type="entry name" value="ectoine_ehuA"/>
    <property type="match status" value="1"/>
</dbReference>
<keyword evidence="6 10" id="KW-0067">ATP-binding</keyword>
<comment type="subcellular location">
    <subcellularLocation>
        <location evidence="1">Cell membrane</location>
        <topology evidence="1">Peripheral membrane protein</topology>
    </subcellularLocation>
</comment>
<evidence type="ECO:0000259" key="9">
    <source>
        <dbReference type="PROSITE" id="PS50893"/>
    </source>
</evidence>
<organism evidence="10 11">
    <name type="scientific">Achromobacter spanius</name>
    <dbReference type="NCBI Taxonomy" id="217203"/>
    <lineage>
        <taxon>Bacteria</taxon>
        <taxon>Pseudomonadati</taxon>
        <taxon>Pseudomonadota</taxon>
        <taxon>Betaproteobacteria</taxon>
        <taxon>Burkholderiales</taxon>
        <taxon>Alcaligenaceae</taxon>
        <taxon>Achromobacter</taxon>
    </lineage>
</organism>
<name>A0A2S5GQ35_9BURK</name>
<evidence type="ECO:0000256" key="2">
    <source>
        <dbReference type="ARBA" id="ARBA00005417"/>
    </source>
</evidence>
<keyword evidence="7" id="KW-0029">Amino-acid transport</keyword>
<comment type="similarity">
    <text evidence="2">Belongs to the ABC transporter superfamily.</text>
</comment>
<feature type="domain" description="ABC transporter" evidence="9">
    <location>
        <begin position="5"/>
        <end position="249"/>
    </location>
</feature>
<dbReference type="EMBL" id="PREU01000007">
    <property type="protein sequence ID" value="PPA75210.1"/>
    <property type="molecule type" value="Genomic_DNA"/>
</dbReference>
<keyword evidence="4" id="KW-1003">Cell membrane</keyword>
<dbReference type="InterPro" id="IPR027417">
    <property type="entry name" value="P-loop_NTPase"/>
</dbReference>
<dbReference type="PROSITE" id="PS50893">
    <property type="entry name" value="ABC_TRANSPORTER_2"/>
    <property type="match status" value="1"/>
</dbReference>
<evidence type="ECO:0000256" key="4">
    <source>
        <dbReference type="ARBA" id="ARBA00022475"/>
    </source>
</evidence>
<dbReference type="GO" id="GO:0016887">
    <property type="term" value="F:ATP hydrolysis activity"/>
    <property type="evidence" value="ECO:0007669"/>
    <property type="project" value="InterPro"/>
</dbReference>
<dbReference type="PANTHER" id="PTHR43166:SF9">
    <property type="entry name" value="GLUTAMATE_ASPARTATE IMPORT ATP-BINDING PROTEIN GLTL"/>
    <property type="match status" value="1"/>
</dbReference>
<evidence type="ECO:0000256" key="5">
    <source>
        <dbReference type="ARBA" id="ARBA00022741"/>
    </source>
</evidence>
<evidence type="ECO:0000313" key="11">
    <source>
        <dbReference type="Proteomes" id="UP000239990"/>
    </source>
</evidence>
<dbReference type="InterPro" id="IPR050086">
    <property type="entry name" value="MetN_ABC_transporter-like"/>
</dbReference>
<dbReference type="GO" id="GO:0015424">
    <property type="term" value="F:ABC-type amino acid transporter activity"/>
    <property type="evidence" value="ECO:0007669"/>
    <property type="project" value="InterPro"/>
</dbReference>
<dbReference type="PIRSF" id="PIRSF039085">
    <property type="entry name" value="ABC_ATPase_HisP"/>
    <property type="match status" value="1"/>
</dbReference>
<dbReference type="RefSeq" id="WP_104144436.1">
    <property type="nucleotide sequence ID" value="NZ_PREU01000007.1"/>
</dbReference>
<dbReference type="Gene3D" id="3.40.50.300">
    <property type="entry name" value="P-loop containing nucleotide triphosphate hydrolases"/>
    <property type="match status" value="1"/>
</dbReference>
<dbReference type="InterPro" id="IPR014343">
    <property type="entry name" value="Ectoine_EhuA"/>
</dbReference>
<evidence type="ECO:0000256" key="6">
    <source>
        <dbReference type="ARBA" id="ARBA00022840"/>
    </source>
</evidence>
<protein>
    <submittedName>
        <fullName evidence="10">Ectoine/hydroxyectoine ABC transporter ATP-binding protein EhuA</fullName>
    </submittedName>
</protein>
<dbReference type="SMART" id="SM00382">
    <property type="entry name" value="AAA"/>
    <property type="match status" value="1"/>
</dbReference>
<evidence type="ECO:0000256" key="1">
    <source>
        <dbReference type="ARBA" id="ARBA00004202"/>
    </source>
</evidence>
<dbReference type="PROSITE" id="PS00211">
    <property type="entry name" value="ABC_TRANSPORTER_1"/>
    <property type="match status" value="1"/>
</dbReference>
<dbReference type="InterPro" id="IPR030679">
    <property type="entry name" value="ABC_ATPase_HisP-typ"/>
</dbReference>
<accession>A0A2S5GQ35</accession>
<dbReference type="InterPro" id="IPR003593">
    <property type="entry name" value="AAA+_ATPase"/>
</dbReference>
<evidence type="ECO:0000256" key="8">
    <source>
        <dbReference type="ARBA" id="ARBA00023136"/>
    </source>
</evidence>
<dbReference type="Proteomes" id="UP000239990">
    <property type="component" value="Unassembled WGS sequence"/>
</dbReference>
<dbReference type="Pfam" id="PF00005">
    <property type="entry name" value="ABC_tran"/>
    <property type="match status" value="1"/>
</dbReference>
<evidence type="ECO:0000313" key="10">
    <source>
        <dbReference type="EMBL" id="PPA75210.1"/>
    </source>
</evidence>
<keyword evidence="8" id="KW-0472">Membrane</keyword>
<reference evidence="10 11" key="1">
    <citation type="submission" date="2018-02" db="EMBL/GenBank/DDBJ databases">
        <title>Draft Genome of Achromobacter spanius stain 6.</title>
        <authorList>
            <person name="Gunasekera T.S."/>
            <person name="Radwan O."/>
            <person name="Ruiz O.N."/>
        </authorList>
    </citation>
    <scope>NUCLEOTIDE SEQUENCE [LARGE SCALE GENOMIC DNA]</scope>
    <source>
        <strain evidence="10 11">6</strain>
    </source>
</reference>
<dbReference type="SUPFAM" id="SSF52540">
    <property type="entry name" value="P-loop containing nucleoside triphosphate hydrolases"/>
    <property type="match status" value="1"/>
</dbReference>
<proteinExistence type="inferred from homology"/>
<dbReference type="GO" id="GO:0005886">
    <property type="term" value="C:plasma membrane"/>
    <property type="evidence" value="ECO:0007669"/>
    <property type="project" value="UniProtKB-SubCell"/>
</dbReference>
<sequence>MSASLTIKNLHKRYGELEVLRGINLEIPAGQTVAVIGPSGSGKSTLLRVLMTLDQPTSGDIEIDGQPMWTDDQGRPVGVNSEYLRRVRGKIGMVFQHFNLFPHMTALGNTMEAPVHVLGMTKDQARERAVEYLDMVGLGDKLDVYPAQLSGGQKQRVGIARALAMCPEIMLFDEVTSALDPELVGGILEILRKLSARRSMTMIIVTHQMKFAERSSDRTLFFDQGNIVEDAESSVLFSQPKEARTRQFLDSVIEGQ</sequence>
<dbReference type="InterPro" id="IPR003439">
    <property type="entry name" value="ABC_transporter-like_ATP-bd"/>
</dbReference>